<reference evidence="1" key="1">
    <citation type="journal article" date="2020" name="Stud. Mycol.">
        <title>101 Dothideomycetes genomes: a test case for predicting lifestyles and emergence of pathogens.</title>
        <authorList>
            <person name="Haridas S."/>
            <person name="Albert R."/>
            <person name="Binder M."/>
            <person name="Bloem J."/>
            <person name="Labutti K."/>
            <person name="Salamov A."/>
            <person name="Andreopoulos B."/>
            <person name="Baker S."/>
            <person name="Barry K."/>
            <person name="Bills G."/>
            <person name="Bluhm B."/>
            <person name="Cannon C."/>
            <person name="Castanera R."/>
            <person name="Culley D."/>
            <person name="Daum C."/>
            <person name="Ezra D."/>
            <person name="Gonzalez J."/>
            <person name="Henrissat B."/>
            <person name="Kuo A."/>
            <person name="Liang C."/>
            <person name="Lipzen A."/>
            <person name="Lutzoni F."/>
            <person name="Magnuson J."/>
            <person name="Mondo S."/>
            <person name="Nolan M."/>
            <person name="Ohm R."/>
            <person name="Pangilinan J."/>
            <person name="Park H.-J."/>
            <person name="Ramirez L."/>
            <person name="Alfaro M."/>
            <person name="Sun H."/>
            <person name="Tritt A."/>
            <person name="Yoshinaga Y."/>
            <person name="Zwiers L.-H."/>
            <person name="Turgeon B."/>
            <person name="Goodwin S."/>
            <person name="Spatafora J."/>
            <person name="Crous P."/>
            <person name="Grigoriev I."/>
        </authorList>
    </citation>
    <scope>NUCLEOTIDE SEQUENCE</scope>
    <source>
        <strain evidence="1">CBS 119925</strain>
    </source>
</reference>
<name>A0A6A6VGM8_9PLEO</name>
<evidence type="ECO:0000313" key="1">
    <source>
        <dbReference type="EMBL" id="KAF2748351.1"/>
    </source>
</evidence>
<sequence>MGIPISLLCSLIQDNRYVRFPSSSIYYIAPFPFPPPSPLLPTLYPINPKSNPTTASRPTPSRPSSQFQVSLPLYLPISSSKRRKEEPLSALESVAGILPCHCIYFSVCLPRFSRPAYRTQDSFWTLITYFQTNPIKGDECRVTVWFNLRHSGSSCFDEVFVVKYFISTWRMEAGAWVGCMRSSCLGWGVDG</sequence>
<evidence type="ECO:0000313" key="2">
    <source>
        <dbReference type="Proteomes" id="UP000799440"/>
    </source>
</evidence>
<dbReference type="AlphaFoldDB" id="A0A6A6VGM8"/>
<organism evidence="1 2">
    <name type="scientific">Sporormia fimetaria CBS 119925</name>
    <dbReference type="NCBI Taxonomy" id="1340428"/>
    <lineage>
        <taxon>Eukaryota</taxon>
        <taxon>Fungi</taxon>
        <taxon>Dikarya</taxon>
        <taxon>Ascomycota</taxon>
        <taxon>Pezizomycotina</taxon>
        <taxon>Dothideomycetes</taxon>
        <taxon>Pleosporomycetidae</taxon>
        <taxon>Pleosporales</taxon>
        <taxon>Sporormiaceae</taxon>
        <taxon>Sporormia</taxon>
    </lineage>
</organism>
<dbReference type="EMBL" id="MU006569">
    <property type="protein sequence ID" value="KAF2748351.1"/>
    <property type="molecule type" value="Genomic_DNA"/>
</dbReference>
<keyword evidence="2" id="KW-1185">Reference proteome</keyword>
<accession>A0A6A6VGM8</accession>
<protein>
    <submittedName>
        <fullName evidence="1">Uncharacterized protein</fullName>
    </submittedName>
</protein>
<gene>
    <name evidence="1" type="ORF">M011DRAFT_345548</name>
</gene>
<proteinExistence type="predicted"/>
<dbReference type="Proteomes" id="UP000799440">
    <property type="component" value="Unassembled WGS sequence"/>
</dbReference>